<keyword evidence="3" id="KW-1185">Reference proteome</keyword>
<dbReference type="HOGENOM" id="CLU_793561_0_0_1"/>
<dbReference type="PANTHER" id="PTHR21535">
    <property type="entry name" value="MAGNESIUM AND COBALT TRANSPORT PROTEIN/MITOCHONDRIAL IMPORT INNER MEMBRANE TRANSLOCASE SUBUNIT TIM8"/>
    <property type="match status" value="1"/>
</dbReference>
<dbReference type="Proteomes" id="UP000030653">
    <property type="component" value="Unassembled WGS sequence"/>
</dbReference>
<organism evidence="2 3">
    <name type="scientific">Dacryopinax primogenitus (strain DJM 731)</name>
    <name type="common">Brown rot fungus</name>
    <dbReference type="NCBI Taxonomy" id="1858805"/>
    <lineage>
        <taxon>Eukaryota</taxon>
        <taxon>Fungi</taxon>
        <taxon>Dikarya</taxon>
        <taxon>Basidiomycota</taxon>
        <taxon>Agaricomycotina</taxon>
        <taxon>Dacrymycetes</taxon>
        <taxon>Dacrymycetales</taxon>
        <taxon>Dacrymycetaceae</taxon>
        <taxon>Dacryopinax</taxon>
    </lineage>
</organism>
<accession>M5GFI0</accession>
<protein>
    <submittedName>
        <fullName evidence="2">Uncharacterized protein</fullName>
    </submittedName>
</protein>
<evidence type="ECO:0000313" key="3">
    <source>
        <dbReference type="Proteomes" id="UP000030653"/>
    </source>
</evidence>
<dbReference type="RefSeq" id="XP_040633211.1">
    <property type="nucleotide sequence ID" value="XM_040775657.1"/>
</dbReference>
<dbReference type="OrthoDB" id="29879at2759"/>
<feature type="region of interest" description="Disordered" evidence="1">
    <location>
        <begin position="331"/>
        <end position="350"/>
    </location>
</feature>
<feature type="compositionally biased region" description="Polar residues" evidence="1">
    <location>
        <begin position="54"/>
        <end position="66"/>
    </location>
</feature>
<dbReference type="PANTHER" id="PTHR21535:SF51">
    <property type="entry name" value="MANGANESE RESISTANCE PROTEIN MNR2"/>
    <property type="match status" value="1"/>
</dbReference>
<feature type="non-terminal residue" evidence="2">
    <location>
        <position position="350"/>
    </location>
</feature>
<name>M5GFI0_DACPD</name>
<evidence type="ECO:0000256" key="1">
    <source>
        <dbReference type="SAM" id="MobiDB-lite"/>
    </source>
</evidence>
<sequence>MPAPRPRKQGSGQGSNSGSEDVYNPRRSPTLIRFNPADPDFQERQRTMDVDSAMQLSRARSGSVSTPVRPVVGSMSPSSPHLMRHMSSYRDSMDFPPLSETEEEALQRARDDYPHLVPEEALEDGGLSHTPSGTAPALVDTTGAHEPEYQHELEHTRMLMSDDPMDVAGMGPLPMYQASAYRSNFDFGPLEGFANEERNRLEAAKGTAEQGLQFFNNSGVGPASGSVAPLLDDGAVIRGEIIPPPTATGETFVQRRQRRLSQSTPTFRRQAKLAAAQAAAEAARTQGYANTEDPGRGHDRPYRFSFYSNALPAVIHARSLSELPAEGQSFDELFSGLEGESSTPPNGGLN</sequence>
<reference evidence="2 3" key="1">
    <citation type="journal article" date="2012" name="Science">
        <title>The Paleozoic origin of enzymatic lignin decomposition reconstructed from 31 fungal genomes.</title>
        <authorList>
            <person name="Floudas D."/>
            <person name="Binder M."/>
            <person name="Riley R."/>
            <person name="Barry K."/>
            <person name="Blanchette R.A."/>
            <person name="Henrissat B."/>
            <person name="Martinez A.T."/>
            <person name="Otillar R."/>
            <person name="Spatafora J.W."/>
            <person name="Yadav J.S."/>
            <person name="Aerts A."/>
            <person name="Benoit I."/>
            <person name="Boyd A."/>
            <person name="Carlson A."/>
            <person name="Copeland A."/>
            <person name="Coutinho P.M."/>
            <person name="de Vries R.P."/>
            <person name="Ferreira P."/>
            <person name="Findley K."/>
            <person name="Foster B."/>
            <person name="Gaskell J."/>
            <person name="Glotzer D."/>
            <person name="Gorecki P."/>
            <person name="Heitman J."/>
            <person name="Hesse C."/>
            <person name="Hori C."/>
            <person name="Igarashi K."/>
            <person name="Jurgens J.A."/>
            <person name="Kallen N."/>
            <person name="Kersten P."/>
            <person name="Kohler A."/>
            <person name="Kuees U."/>
            <person name="Kumar T.K.A."/>
            <person name="Kuo A."/>
            <person name="LaButti K."/>
            <person name="Larrondo L.F."/>
            <person name="Lindquist E."/>
            <person name="Ling A."/>
            <person name="Lombard V."/>
            <person name="Lucas S."/>
            <person name="Lundell T."/>
            <person name="Martin R."/>
            <person name="McLaughlin D.J."/>
            <person name="Morgenstern I."/>
            <person name="Morin E."/>
            <person name="Murat C."/>
            <person name="Nagy L.G."/>
            <person name="Nolan M."/>
            <person name="Ohm R.A."/>
            <person name="Patyshakuliyeva A."/>
            <person name="Rokas A."/>
            <person name="Ruiz-Duenas F.J."/>
            <person name="Sabat G."/>
            <person name="Salamov A."/>
            <person name="Samejima M."/>
            <person name="Schmutz J."/>
            <person name="Slot J.C."/>
            <person name="St John F."/>
            <person name="Stenlid J."/>
            <person name="Sun H."/>
            <person name="Sun S."/>
            <person name="Syed K."/>
            <person name="Tsang A."/>
            <person name="Wiebenga A."/>
            <person name="Young D."/>
            <person name="Pisabarro A."/>
            <person name="Eastwood D.C."/>
            <person name="Martin F."/>
            <person name="Cullen D."/>
            <person name="Grigoriev I.V."/>
            <person name="Hibbett D.S."/>
        </authorList>
    </citation>
    <scope>NUCLEOTIDE SEQUENCE [LARGE SCALE GENOMIC DNA]</scope>
    <source>
        <strain evidence="2 3">DJM-731 SS1</strain>
    </source>
</reference>
<dbReference type="EMBL" id="JH795855">
    <property type="protein sequence ID" value="EJU06317.1"/>
    <property type="molecule type" value="Genomic_DNA"/>
</dbReference>
<dbReference type="STRING" id="1858805.M5GFI0"/>
<dbReference type="AlphaFoldDB" id="M5GFI0"/>
<evidence type="ECO:0000313" key="2">
    <source>
        <dbReference type="EMBL" id="EJU06317.1"/>
    </source>
</evidence>
<feature type="compositionally biased region" description="Polar residues" evidence="1">
    <location>
        <begin position="340"/>
        <end position="350"/>
    </location>
</feature>
<gene>
    <name evidence="2" type="ORF">DACRYDRAFT_60993</name>
</gene>
<proteinExistence type="predicted"/>
<feature type="region of interest" description="Disordered" evidence="1">
    <location>
        <begin position="1"/>
        <end position="85"/>
    </location>
</feature>
<dbReference type="GeneID" id="63690719"/>